<evidence type="ECO:0000256" key="5">
    <source>
        <dbReference type="ARBA" id="ARBA00022737"/>
    </source>
</evidence>
<dbReference type="Pfam" id="PF02228">
    <property type="entry name" value="Gag_p19"/>
    <property type="match status" value="1"/>
</dbReference>
<keyword evidence="8" id="KW-0449">Lipoprotein</keyword>
<keyword evidence="3" id="KW-0945">Host-virus interaction</keyword>
<feature type="domain" description="Delta-retroviral matrix protein" evidence="10">
    <location>
        <begin position="1"/>
        <end position="27"/>
    </location>
</feature>
<evidence type="ECO:0000256" key="8">
    <source>
        <dbReference type="ARBA" id="ARBA00023288"/>
    </source>
</evidence>
<keyword evidence="5" id="KW-0677">Repeat</keyword>
<keyword evidence="2" id="KW-0167">Capsid protein</keyword>
<evidence type="ECO:0000313" key="11">
    <source>
        <dbReference type="EMBL" id="AAD44271.1"/>
    </source>
</evidence>
<evidence type="ECO:0000256" key="9">
    <source>
        <dbReference type="SAM" id="MobiDB-lite"/>
    </source>
</evidence>
<protein>
    <submittedName>
        <fullName evidence="11">Gag/pX fusion protein</fullName>
    </submittedName>
</protein>
<dbReference type="SUPFAM" id="SSF47836">
    <property type="entry name" value="Retroviral matrix proteins"/>
    <property type="match status" value="1"/>
</dbReference>
<organism evidence="11">
    <name type="scientific">Human T-cell leukemia virus type I</name>
    <dbReference type="NCBI Taxonomy" id="11908"/>
    <lineage>
        <taxon>Viruses</taxon>
        <taxon>Riboviria</taxon>
        <taxon>Pararnavirae</taxon>
        <taxon>Artverviricota</taxon>
        <taxon>Revtraviricetes</taxon>
        <taxon>Ortervirales</taxon>
        <taxon>Retroviridae</taxon>
        <taxon>Orthoretrovirinae</taxon>
        <taxon>Deltaretrovirus</taxon>
        <taxon>Deltaretrovirus priTlym1</taxon>
        <taxon>Primate T-lymphotropic virus 1</taxon>
    </lineage>
</organism>
<accession>Q9WNX0</accession>
<evidence type="ECO:0000259" key="10">
    <source>
        <dbReference type="Pfam" id="PF02228"/>
    </source>
</evidence>
<dbReference type="GO" id="GO:0075523">
    <property type="term" value="P:viral translational frameshifting"/>
    <property type="evidence" value="ECO:0007669"/>
    <property type="project" value="UniProtKB-KW"/>
</dbReference>
<evidence type="ECO:0000256" key="6">
    <source>
        <dbReference type="ARBA" id="ARBA00022758"/>
    </source>
</evidence>
<proteinExistence type="predicted"/>
<sequence>MAAHHWLNFLQAAYRLEPGPSSYDFHLRSRRSCSSCFLRATSAAFFSARLLRRAFSSSFLSQPLVSTCAHGAPALPAFSGRRQRPSSPPASCAVPSPLPSFSNTQQSAFPPLSPALFFASSSPQPVAADHDAFPREVALSPLEGPVAAG</sequence>
<dbReference type="InterPro" id="IPR003139">
    <property type="entry name" value="D_retro_matrix"/>
</dbReference>
<keyword evidence="7" id="KW-0543">Viral nucleoprotein</keyword>
<dbReference type="Gene3D" id="1.10.185.10">
    <property type="entry name" value="Delta-retroviral matrix"/>
    <property type="match status" value="1"/>
</dbReference>
<keyword evidence="4" id="KW-0519">Myristate</keyword>
<evidence type="ECO:0000256" key="2">
    <source>
        <dbReference type="ARBA" id="ARBA00022561"/>
    </source>
</evidence>
<keyword evidence="7" id="KW-0946">Virion</keyword>
<dbReference type="GO" id="GO:0019013">
    <property type="term" value="C:viral nucleocapsid"/>
    <property type="evidence" value="ECO:0007669"/>
    <property type="project" value="UniProtKB-KW"/>
</dbReference>
<evidence type="ECO:0000256" key="7">
    <source>
        <dbReference type="ARBA" id="ARBA00023086"/>
    </source>
</evidence>
<evidence type="ECO:0000256" key="1">
    <source>
        <dbReference type="ARBA" id="ARBA00022553"/>
    </source>
</evidence>
<keyword evidence="6" id="KW-0688">Ribosomal frameshifting</keyword>
<name>Q9WNX0_9DELA</name>
<dbReference type="GO" id="GO:0005198">
    <property type="term" value="F:structural molecule activity"/>
    <property type="evidence" value="ECO:0007669"/>
    <property type="project" value="InterPro"/>
</dbReference>
<dbReference type="InterPro" id="IPR010999">
    <property type="entry name" value="Retrovr_matrix"/>
</dbReference>
<dbReference type="EMBL" id="AF148896">
    <property type="protein sequence ID" value="AAD44271.1"/>
    <property type="molecule type" value="Genomic_DNA"/>
</dbReference>
<feature type="non-terminal residue" evidence="11">
    <location>
        <position position="149"/>
    </location>
</feature>
<reference evidence="11" key="1">
    <citation type="journal article" date="1999" name="Virology">
        <title>Comparisons of defective HTLV-I proviruses predict the mode of origin and coding potential of internally deleted genomes.</title>
        <authorList>
            <person name="Hill S.A."/>
            <person name="Shuh M."/>
            <person name="Derse D."/>
        </authorList>
    </citation>
    <scope>NUCLEOTIDE SEQUENCE</scope>
</reference>
<keyword evidence="1" id="KW-0597">Phosphoprotein</keyword>
<evidence type="ECO:0000256" key="4">
    <source>
        <dbReference type="ARBA" id="ARBA00022707"/>
    </source>
</evidence>
<feature type="region of interest" description="Disordered" evidence="9">
    <location>
        <begin position="79"/>
        <end position="107"/>
    </location>
</feature>
<evidence type="ECO:0000256" key="3">
    <source>
        <dbReference type="ARBA" id="ARBA00022581"/>
    </source>
</evidence>